<dbReference type="OrthoDB" id="2325716at2759"/>
<organism evidence="1 2">
    <name type="scientific">Pteropus vampyrus</name>
    <name type="common">Large flying fox</name>
    <dbReference type="NCBI Taxonomy" id="132908"/>
    <lineage>
        <taxon>Eukaryota</taxon>
        <taxon>Metazoa</taxon>
        <taxon>Chordata</taxon>
        <taxon>Craniata</taxon>
        <taxon>Vertebrata</taxon>
        <taxon>Euteleostomi</taxon>
        <taxon>Mammalia</taxon>
        <taxon>Eutheria</taxon>
        <taxon>Laurasiatheria</taxon>
        <taxon>Chiroptera</taxon>
        <taxon>Yinpterochiroptera</taxon>
        <taxon>Pteropodoidea</taxon>
        <taxon>Pteropodidae</taxon>
        <taxon>Pteropodinae</taxon>
        <taxon>Pteropus</taxon>
    </lineage>
</organism>
<dbReference type="KEGG" id="pvp:105288283"/>
<protein>
    <submittedName>
        <fullName evidence="2">Tetratricopeptide repeat protein 41</fullName>
    </submittedName>
</protein>
<dbReference type="Proteomes" id="UP000515202">
    <property type="component" value="Unplaced"/>
</dbReference>
<sequence>MREEPNGRAFGGSVLNSLAKSASEEYLKENHILECAAEISGLLDNNPHDQATRKRTEGVLIFAAGNTSLAKMKFQECLNIRRSWFGEKDILVGEVMEFLADLLFFPLRDSERPAL</sequence>
<dbReference type="AlphaFoldDB" id="A0A6P6C7G6"/>
<name>A0A6P6C7G6_PTEVA</name>
<keyword evidence="1" id="KW-1185">Reference proteome</keyword>
<evidence type="ECO:0000313" key="1">
    <source>
        <dbReference type="Proteomes" id="UP000515202"/>
    </source>
</evidence>
<accession>A0A6P6C7G6</accession>
<gene>
    <name evidence="2" type="primary">LOC105288283</name>
</gene>
<dbReference type="RefSeq" id="XP_023383095.1">
    <property type="nucleotide sequence ID" value="XM_023527327.1"/>
</dbReference>
<dbReference type="GeneID" id="105288283"/>
<proteinExistence type="predicted"/>
<reference evidence="2" key="1">
    <citation type="submission" date="2025-08" db="UniProtKB">
        <authorList>
            <consortium name="RefSeq"/>
        </authorList>
    </citation>
    <scope>IDENTIFICATION</scope>
    <source>
        <tissue evidence="2">Kidney</tissue>
    </source>
</reference>
<evidence type="ECO:0000313" key="2">
    <source>
        <dbReference type="RefSeq" id="XP_023383095.1"/>
    </source>
</evidence>